<reference evidence="1" key="1">
    <citation type="submission" date="2020-10" db="EMBL/GenBank/DDBJ databases">
        <title>Sequencing the genomes of 1000 actinobacteria strains.</title>
        <authorList>
            <person name="Klenk H.-P."/>
        </authorList>
    </citation>
    <scope>NUCLEOTIDE SEQUENCE</scope>
    <source>
        <strain evidence="1">DSM 45354</strain>
    </source>
</reference>
<evidence type="ECO:0000313" key="1">
    <source>
        <dbReference type="EMBL" id="MBE1606262.1"/>
    </source>
</evidence>
<keyword evidence="2" id="KW-1185">Reference proteome</keyword>
<evidence type="ECO:0000313" key="2">
    <source>
        <dbReference type="Proteomes" id="UP000638648"/>
    </source>
</evidence>
<name>A0A927MTY7_9ACTN</name>
<proteinExistence type="predicted"/>
<organism evidence="1 2">
    <name type="scientific">Actinopolymorpha pittospori</name>
    <dbReference type="NCBI Taxonomy" id="648752"/>
    <lineage>
        <taxon>Bacteria</taxon>
        <taxon>Bacillati</taxon>
        <taxon>Actinomycetota</taxon>
        <taxon>Actinomycetes</taxon>
        <taxon>Propionibacteriales</taxon>
        <taxon>Actinopolymorphaceae</taxon>
        <taxon>Actinopolymorpha</taxon>
    </lineage>
</organism>
<dbReference type="RefSeq" id="WP_192750423.1">
    <property type="nucleotide sequence ID" value="NZ_BAABJL010000011.1"/>
</dbReference>
<sequence>MTTATHITATDIFDSATDLAAEVVIKIWEREGKTTCTEREFAAAVARVAKEIFENHCRKIEADEPGKGEYLRRRLLVEMEAAA</sequence>
<dbReference type="EMBL" id="JADBEM010000001">
    <property type="protein sequence ID" value="MBE1606262.1"/>
    <property type="molecule type" value="Genomic_DNA"/>
</dbReference>
<accession>A0A927MTY7</accession>
<dbReference type="Proteomes" id="UP000638648">
    <property type="component" value="Unassembled WGS sequence"/>
</dbReference>
<gene>
    <name evidence="1" type="ORF">HEB94_003110</name>
</gene>
<comment type="caution">
    <text evidence="1">The sequence shown here is derived from an EMBL/GenBank/DDBJ whole genome shotgun (WGS) entry which is preliminary data.</text>
</comment>
<protein>
    <submittedName>
        <fullName evidence="1">Uncharacterized protein</fullName>
    </submittedName>
</protein>
<dbReference type="AlphaFoldDB" id="A0A927MTY7"/>